<keyword evidence="2" id="KW-0813">Transport</keyword>
<dbReference type="InterPro" id="IPR003439">
    <property type="entry name" value="ABC_transporter-like_ATP-bd"/>
</dbReference>
<evidence type="ECO:0000313" key="12">
    <source>
        <dbReference type="EMBL" id="GGI13321.1"/>
    </source>
</evidence>
<feature type="transmembrane region" description="Helical" evidence="9">
    <location>
        <begin position="55"/>
        <end position="76"/>
    </location>
</feature>
<dbReference type="Pfam" id="PF00664">
    <property type="entry name" value="ABC_membrane"/>
    <property type="match status" value="1"/>
</dbReference>
<dbReference type="PANTHER" id="PTHR43394">
    <property type="entry name" value="ATP-DEPENDENT PERMEASE MDL1, MITOCHONDRIAL"/>
    <property type="match status" value="1"/>
</dbReference>
<reference evidence="13" key="1">
    <citation type="journal article" date="2019" name="Int. J. Syst. Evol. Microbiol.">
        <title>The Global Catalogue of Microorganisms (GCM) 10K type strain sequencing project: providing services to taxonomists for standard genome sequencing and annotation.</title>
        <authorList>
            <consortium name="The Broad Institute Genomics Platform"/>
            <consortium name="The Broad Institute Genome Sequencing Center for Infectious Disease"/>
            <person name="Wu L."/>
            <person name="Ma J."/>
        </authorList>
    </citation>
    <scope>NUCLEOTIDE SEQUENCE [LARGE SCALE GENOMIC DNA]</scope>
    <source>
        <strain evidence="13">CGMCC 1.14993</strain>
    </source>
</reference>
<keyword evidence="8 9" id="KW-0472">Membrane</keyword>
<evidence type="ECO:0000256" key="7">
    <source>
        <dbReference type="ARBA" id="ARBA00022989"/>
    </source>
</evidence>
<evidence type="ECO:0000259" key="10">
    <source>
        <dbReference type="PROSITE" id="PS50893"/>
    </source>
</evidence>
<keyword evidence="3" id="KW-1003">Cell membrane</keyword>
<feature type="domain" description="ABC transmembrane type-1" evidence="11">
    <location>
        <begin position="17"/>
        <end position="298"/>
    </location>
</feature>
<dbReference type="InterPro" id="IPR017871">
    <property type="entry name" value="ABC_transporter-like_CS"/>
</dbReference>
<proteinExistence type="predicted"/>
<dbReference type="InterPro" id="IPR039421">
    <property type="entry name" value="Type_1_exporter"/>
</dbReference>
<keyword evidence="4 9" id="KW-0812">Transmembrane</keyword>
<dbReference type="Pfam" id="PF00005">
    <property type="entry name" value="ABC_tran"/>
    <property type="match status" value="1"/>
</dbReference>
<evidence type="ECO:0000256" key="6">
    <source>
        <dbReference type="ARBA" id="ARBA00022840"/>
    </source>
</evidence>
<keyword evidence="5" id="KW-0547">Nucleotide-binding</keyword>
<dbReference type="AlphaFoldDB" id="A0A8J3EYH9"/>
<dbReference type="EMBL" id="BMHB01000001">
    <property type="protein sequence ID" value="GGI13321.1"/>
    <property type="molecule type" value="Genomic_DNA"/>
</dbReference>
<feature type="transmembrane region" description="Helical" evidence="9">
    <location>
        <begin position="12"/>
        <end position="35"/>
    </location>
</feature>
<feature type="domain" description="ABC transporter" evidence="10">
    <location>
        <begin position="333"/>
        <end position="566"/>
    </location>
</feature>
<name>A0A8J3EYH9_9BACI</name>
<dbReference type="PROSITE" id="PS00211">
    <property type="entry name" value="ABC_TRANSPORTER_1"/>
    <property type="match status" value="1"/>
</dbReference>
<organism evidence="12 13">
    <name type="scientific">Gottfriedia solisilvae</name>
    <dbReference type="NCBI Taxonomy" id="1516104"/>
    <lineage>
        <taxon>Bacteria</taxon>
        <taxon>Bacillati</taxon>
        <taxon>Bacillota</taxon>
        <taxon>Bacilli</taxon>
        <taxon>Bacillales</taxon>
        <taxon>Bacillaceae</taxon>
        <taxon>Gottfriedia</taxon>
    </lineage>
</organism>
<keyword evidence="7 9" id="KW-1133">Transmembrane helix</keyword>
<feature type="transmembrane region" description="Helical" evidence="9">
    <location>
        <begin position="278"/>
        <end position="296"/>
    </location>
</feature>
<dbReference type="RefSeq" id="WP_087998126.1">
    <property type="nucleotide sequence ID" value="NZ_BMHB01000001.1"/>
</dbReference>
<evidence type="ECO:0000256" key="5">
    <source>
        <dbReference type="ARBA" id="ARBA00022741"/>
    </source>
</evidence>
<evidence type="ECO:0000256" key="2">
    <source>
        <dbReference type="ARBA" id="ARBA00022448"/>
    </source>
</evidence>
<feature type="transmembrane region" description="Helical" evidence="9">
    <location>
        <begin position="133"/>
        <end position="151"/>
    </location>
</feature>
<dbReference type="GO" id="GO:0015421">
    <property type="term" value="F:ABC-type oligopeptide transporter activity"/>
    <property type="evidence" value="ECO:0007669"/>
    <property type="project" value="TreeGrafter"/>
</dbReference>
<dbReference type="PROSITE" id="PS50929">
    <property type="entry name" value="ABC_TM1F"/>
    <property type="match status" value="1"/>
</dbReference>
<dbReference type="Proteomes" id="UP000626244">
    <property type="component" value="Unassembled WGS sequence"/>
</dbReference>
<dbReference type="InterPro" id="IPR036640">
    <property type="entry name" value="ABC1_TM_sf"/>
</dbReference>
<dbReference type="InterPro" id="IPR003593">
    <property type="entry name" value="AAA+_ATPase"/>
</dbReference>
<evidence type="ECO:0000256" key="1">
    <source>
        <dbReference type="ARBA" id="ARBA00004651"/>
    </source>
</evidence>
<evidence type="ECO:0000256" key="3">
    <source>
        <dbReference type="ARBA" id="ARBA00022475"/>
    </source>
</evidence>
<sequence length="580" mass="65587">MMKSLTFLKPYRLTMGAAIFFLLVELIVELYQPYILSKIIDKGILNNDLSYVTKWGLVMLVLSVVAFIGGVLNTFYSTHVSQSFAFGLRKSLFEKVQTFSFTTFNFLPTSSLITRLTNDVTQLQNTVFMSLRIILRAPLMVVGSVVMALILDWKLSFVLFFILPLLFFFLNWMVQKGRELFKRVQENVDSVNSVLRENLMGMKLIKAFVRNDFEDERFQVINNNLKRKTATALKTMEVTMPVLLLFMNASILVVLWYGNSKVHSNQSNIGEIVAIVNYISRITSTFSVFSFIIMAFSRARASSERIEEVLTIEEDFIEKNEGNKLRNRIEGKVQFHDVSFQYPNTENDVLQDISFVAYPKTSIAILGSTGAGKTSLFQLIPRLYDVSEGTILIDDQDIRKMNSKELRGQIGYVPQEALLFTGTIKENLLMGRENASDEDVYTAAKHAQIHETILSFPNGYESKIGQKGVNLSGGQKQRLAIARALLRKPSILLLDDSTSALDLKTEAKLIQSLKEYDCTIFIITQKISSAINADKILIIDDGCLVEEGTHDSLLESSKLYKAIYYSQYGREEIPNAKGAN</sequence>
<dbReference type="FunFam" id="3.40.50.300:FF:000221">
    <property type="entry name" value="Multidrug ABC transporter ATP-binding protein"/>
    <property type="match status" value="1"/>
</dbReference>
<protein>
    <submittedName>
        <fullName evidence="12">Putative ABC transporter ATP-binding protein YfiB</fullName>
    </submittedName>
</protein>
<evidence type="ECO:0000256" key="4">
    <source>
        <dbReference type="ARBA" id="ARBA00022692"/>
    </source>
</evidence>
<dbReference type="Gene3D" id="1.20.1560.10">
    <property type="entry name" value="ABC transporter type 1, transmembrane domain"/>
    <property type="match status" value="1"/>
</dbReference>
<dbReference type="PANTHER" id="PTHR43394:SF1">
    <property type="entry name" value="ATP-BINDING CASSETTE SUB-FAMILY B MEMBER 10, MITOCHONDRIAL"/>
    <property type="match status" value="1"/>
</dbReference>
<keyword evidence="13" id="KW-1185">Reference proteome</keyword>
<dbReference type="SUPFAM" id="SSF52540">
    <property type="entry name" value="P-loop containing nucleoside triphosphate hydrolases"/>
    <property type="match status" value="1"/>
</dbReference>
<evidence type="ECO:0000256" key="9">
    <source>
        <dbReference type="SAM" id="Phobius"/>
    </source>
</evidence>
<dbReference type="InterPro" id="IPR027417">
    <property type="entry name" value="P-loop_NTPase"/>
</dbReference>
<comment type="subcellular location">
    <subcellularLocation>
        <location evidence="1">Cell membrane</location>
        <topology evidence="1">Multi-pass membrane protein</topology>
    </subcellularLocation>
</comment>
<keyword evidence="6 12" id="KW-0067">ATP-binding</keyword>
<dbReference type="GO" id="GO:0016887">
    <property type="term" value="F:ATP hydrolysis activity"/>
    <property type="evidence" value="ECO:0007669"/>
    <property type="project" value="InterPro"/>
</dbReference>
<dbReference type="InterPro" id="IPR011527">
    <property type="entry name" value="ABC1_TM_dom"/>
</dbReference>
<evidence type="ECO:0000256" key="8">
    <source>
        <dbReference type="ARBA" id="ARBA00023136"/>
    </source>
</evidence>
<dbReference type="CDD" id="cd18548">
    <property type="entry name" value="ABC_6TM_Tm287_like"/>
    <property type="match status" value="1"/>
</dbReference>
<evidence type="ECO:0000313" key="13">
    <source>
        <dbReference type="Proteomes" id="UP000626244"/>
    </source>
</evidence>
<dbReference type="GO" id="GO:0005886">
    <property type="term" value="C:plasma membrane"/>
    <property type="evidence" value="ECO:0007669"/>
    <property type="project" value="UniProtKB-SubCell"/>
</dbReference>
<feature type="transmembrane region" description="Helical" evidence="9">
    <location>
        <begin position="238"/>
        <end position="258"/>
    </location>
</feature>
<dbReference type="SMART" id="SM00382">
    <property type="entry name" value="AAA"/>
    <property type="match status" value="1"/>
</dbReference>
<dbReference type="Gene3D" id="3.40.50.300">
    <property type="entry name" value="P-loop containing nucleotide triphosphate hydrolases"/>
    <property type="match status" value="1"/>
</dbReference>
<dbReference type="SUPFAM" id="SSF90123">
    <property type="entry name" value="ABC transporter transmembrane region"/>
    <property type="match status" value="1"/>
</dbReference>
<dbReference type="PROSITE" id="PS50893">
    <property type="entry name" value="ABC_TRANSPORTER_2"/>
    <property type="match status" value="1"/>
</dbReference>
<dbReference type="GO" id="GO:0005524">
    <property type="term" value="F:ATP binding"/>
    <property type="evidence" value="ECO:0007669"/>
    <property type="project" value="UniProtKB-KW"/>
</dbReference>
<evidence type="ECO:0000259" key="11">
    <source>
        <dbReference type="PROSITE" id="PS50929"/>
    </source>
</evidence>
<feature type="transmembrane region" description="Helical" evidence="9">
    <location>
        <begin position="157"/>
        <end position="174"/>
    </location>
</feature>
<gene>
    <name evidence="12" type="primary">yfiB</name>
    <name evidence="12" type="ORF">GCM10007380_17330</name>
</gene>
<comment type="caution">
    <text evidence="12">The sequence shown here is derived from an EMBL/GenBank/DDBJ whole genome shotgun (WGS) entry which is preliminary data.</text>
</comment>
<dbReference type="OrthoDB" id="9770415at2"/>
<accession>A0A8J3EYH9</accession>